<feature type="compositionally biased region" description="Polar residues" evidence="1">
    <location>
        <begin position="250"/>
        <end position="266"/>
    </location>
</feature>
<feature type="compositionally biased region" description="Basic and acidic residues" evidence="1">
    <location>
        <begin position="237"/>
        <end position="249"/>
    </location>
</feature>
<proteinExistence type="predicted"/>
<feature type="compositionally biased region" description="Polar residues" evidence="1">
    <location>
        <begin position="553"/>
        <end position="566"/>
    </location>
</feature>
<protein>
    <submittedName>
        <fullName evidence="2">Uncharacterized protein</fullName>
    </submittedName>
</protein>
<feature type="compositionally biased region" description="Polar residues" evidence="1">
    <location>
        <begin position="355"/>
        <end position="370"/>
    </location>
</feature>
<feature type="compositionally biased region" description="Basic and acidic residues" evidence="1">
    <location>
        <begin position="46"/>
        <end position="59"/>
    </location>
</feature>
<sequence>MASNVSPTVALTTPTQKHVRKSRSMYTSWSLGIGSSRDSHQSTPVDARRSSSQRAKENRVPVASATDDDPIPRSYPVASASEAIAAARDKVLQDFQKNRLMTRPSFVFTPFKKRQDRQQQQSSVASEESPSLAMPSYSIPAPAVVSAKPEEKRSLSGSLRTKFKKVFRKTSKPSISLPVQQVDASRVYFGNSIQTTPGKASPRSASVTPVEYFTTRDTPRQTLGQRTSSDMSNRSRKSGDDHDLTDMSKSRVTSWTNSSATASVNSRDLKRLSIIPESEPSTERKRNTTSLLGRVPFRKALNTSPHDVAKGPDTFDVFSALKSRLEKAGLDSNLDPDMLKSGNQALHEQTERATLPSQIRNTSGTSSKVSRATKATIRSVTPEVFGKTLSKEKVGDGHQQRNDQDNMDRDSPDDDSDSGLVIPRIRLQRTAKATIPTPEQLSRRKWKTESRWQNQLHQGHSPVFSKNVKKAMTGTNPYELTRHESSPSPSKSIAAPPRISSRKPQQPLDMLSPGWPSRADIMSPSVYSRDSTGESPLRKESEGSNGPPGTVVIVSSHSAKSYTLGSSPKKDGAPGVARSSKDWKKWLSKEVSELDLSQDFDMSMTEEWLLKPAGHQREHAEIVGVGDGDDEWDRLIHLEQKKRTLDTVPQL</sequence>
<evidence type="ECO:0000313" key="3">
    <source>
        <dbReference type="Proteomes" id="UP001430584"/>
    </source>
</evidence>
<keyword evidence="3" id="KW-1185">Reference proteome</keyword>
<feature type="region of interest" description="Disordered" evidence="1">
    <location>
        <begin position="331"/>
        <end position="581"/>
    </location>
</feature>
<feature type="region of interest" description="Disordered" evidence="1">
    <location>
        <begin position="1"/>
        <end position="75"/>
    </location>
</feature>
<dbReference type="Proteomes" id="UP001430584">
    <property type="component" value="Unassembled WGS sequence"/>
</dbReference>
<accession>A0ABR3CC78</accession>
<feature type="compositionally biased region" description="Polar residues" evidence="1">
    <location>
        <begin position="1"/>
        <end position="16"/>
    </location>
</feature>
<feature type="compositionally biased region" description="Basic and acidic residues" evidence="1">
    <location>
        <begin position="389"/>
        <end position="410"/>
    </location>
</feature>
<reference evidence="2 3" key="1">
    <citation type="submission" date="2024-02" db="EMBL/GenBank/DDBJ databases">
        <title>De novo assembly and annotation of 12 fungi associated with fruit tree decline syndrome in Ontario, Canada.</title>
        <authorList>
            <person name="Sulman M."/>
            <person name="Ellouze W."/>
            <person name="Ilyukhin E."/>
        </authorList>
    </citation>
    <scope>NUCLEOTIDE SEQUENCE [LARGE SCALE GENOMIC DNA]</scope>
    <source>
        <strain evidence="2 3">FDS-637</strain>
    </source>
</reference>
<dbReference type="GeneID" id="92011461"/>
<organism evidence="2 3">
    <name type="scientific">Diplodia seriata</name>
    <dbReference type="NCBI Taxonomy" id="420778"/>
    <lineage>
        <taxon>Eukaryota</taxon>
        <taxon>Fungi</taxon>
        <taxon>Dikarya</taxon>
        <taxon>Ascomycota</taxon>
        <taxon>Pezizomycotina</taxon>
        <taxon>Dothideomycetes</taxon>
        <taxon>Dothideomycetes incertae sedis</taxon>
        <taxon>Botryosphaeriales</taxon>
        <taxon>Botryosphaeriaceae</taxon>
        <taxon>Diplodia</taxon>
    </lineage>
</organism>
<feature type="compositionally biased region" description="Polar residues" evidence="1">
    <location>
        <begin position="525"/>
        <end position="534"/>
    </location>
</feature>
<feature type="region of interest" description="Disordered" evidence="1">
    <location>
        <begin position="214"/>
        <end position="291"/>
    </location>
</feature>
<gene>
    <name evidence="2" type="ORF">SLS55_007376</name>
</gene>
<feature type="compositionally biased region" description="Low complexity" evidence="1">
    <location>
        <begin position="118"/>
        <end position="131"/>
    </location>
</feature>
<feature type="region of interest" description="Disordered" evidence="1">
    <location>
        <begin position="109"/>
        <end position="137"/>
    </location>
</feature>
<feature type="compositionally biased region" description="Low complexity" evidence="1">
    <location>
        <begin position="486"/>
        <end position="499"/>
    </location>
</feature>
<evidence type="ECO:0000313" key="2">
    <source>
        <dbReference type="EMBL" id="KAL0258203.1"/>
    </source>
</evidence>
<dbReference type="RefSeq" id="XP_066631232.1">
    <property type="nucleotide sequence ID" value="XM_066778795.1"/>
</dbReference>
<name>A0ABR3CC78_9PEZI</name>
<evidence type="ECO:0000256" key="1">
    <source>
        <dbReference type="SAM" id="MobiDB-lite"/>
    </source>
</evidence>
<dbReference type="EMBL" id="JAJVCZ030000007">
    <property type="protein sequence ID" value="KAL0258203.1"/>
    <property type="molecule type" value="Genomic_DNA"/>
</dbReference>
<feature type="compositionally biased region" description="Polar residues" evidence="1">
    <location>
        <begin position="220"/>
        <end position="232"/>
    </location>
</feature>
<comment type="caution">
    <text evidence="2">The sequence shown here is derived from an EMBL/GenBank/DDBJ whole genome shotgun (WGS) entry which is preliminary data.</text>
</comment>